<evidence type="ECO:0000313" key="3">
    <source>
        <dbReference type="EMBL" id="MEQ2712089.1"/>
    </source>
</evidence>
<sequence>MTPANYGSVFSSCLFGSLMMLYLFVFCRSNRFILRNGTSVIYLAVGVVMIRMLLPWNFHFAMNVESHKILPFLFDLLRVKILSVEFLTILVIILSVGSCLRLAIYFYKLVCYHHLLHQLNPLDDFKVSRIFSDVLEEYHCTKQISVFQVPGLSSPAISGLLYPVILLPDSEYSEQDLRFIFMHELNHYLHHDLWKSFFWELVVCIYWWNPLSYIIRRQIKDTAEYANDISLTRDMDELTRTDYMLSLLKTSKQTHTFHALPTLHFQEGTILSIEKRCDLISESPKIHKNTFSQFLHIGCVSLLFILSLCFIFQPSSPPSNLDDDGAVIFDKPNSSNSFYIKRKDGKDYDLYIKQEDSFINAGIIENPEDYKGSKIYSNKKEAMKIYENIE</sequence>
<dbReference type="PANTHER" id="PTHR34978:SF3">
    <property type="entry name" value="SLR0241 PROTEIN"/>
    <property type="match status" value="1"/>
</dbReference>
<dbReference type="PANTHER" id="PTHR34978">
    <property type="entry name" value="POSSIBLE SENSOR-TRANSDUCER PROTEIN BLAR"/>
    <property type="match status" value="1"/>
</dbReference>
<reference evidence="3 4" key="1">
    <citation type="submission" date="2024-04" db="EMBL/GenBank/DDBJ databases">
        <title>Human intestinal bacterial collection.</title>
        <authorList>
            <person name="Pauvert C."/>
            <person name="Hitch T.C.A."/>
            <person name="Clavel T."/>
        </authorList>
    </citation>
    <scope>NUCLEOTIDE SEQUENCE [LARGE SCALE GENOMIC DNA]</scope>
    <source>
        <strain evidence="3 4">CLA-AA-H249</strain>
    </source>
</reference>
<comment type="caution">
    <text evidence="3">The sequence shown here is derived from an EMBL/GenBank/DDBJ whole genome shotgun (WGS) entry which is preliminary data.</text>
</comment>
<dbReference type="Pfam" id="PF05569">
    <property type="entry name" value="Peptidase_M56"/>
    <property type="match status" value="1"/>
</dbReference>
<feature type="domain" description="Peptidase M56" evidence="2">
    <location>
        <begin position="86"/>
        <end position="277"/>
    </location>
</feature>
<dbReference type="EMBL" id="JBBNIN010000038">
    <property type="protein sequence ID" value="MEQ2712089.1"/>
    <property type="molecule type" value="Genomic_DNA"/>
</dbReference>
<gene>
    <name evidence="3" type="ORF">AAAU51_13125</name>
</gene>
<dbReference type="CDD" id="cd07341">
    <property type="entry name" value="M56_BlaR1_MecR1_like"/>
    <property type="match status" value="1"/>
</dbReference>
<feature type="transmembrane region" description="Helical" evidence="1">
    <location>
        <begin position="6"/>
        <end position="27"/>
    </location>
</feature>
<feature type="transmembrane region" description="Helical" evidence="1">
    <location>
        <begin position="39"/>
        <end position="61"/>
    </location>
</feature>
<dbReference type="Proteomes" id="UP001482154">
    <property type="component" value="Unassembled WGS sequence"/>
</dbReference>
<feature type="transmembrane region" description="Helical" evidence="1">
    <location>
        <begin position="294"/>
        <end position="313"/>
    </location>
</feature>
<keyword evidence="4" id="KW-1185">Reference proteome</keyword>
<keyword evidence="1" id="KW-0812">Transmembrane</keyword>
<organism evidence="3 4">
    <name type="scientific">Anaerostipes amylophilus</name>
    <dbReference type="NCBI Taxonomy" id="2981779"/>
    <lineage>
        <taxon>Bacteria</taxon>
        <taxon>Bacillati</taxon>
        <taxon>Bacillota</taxon>
        <taxon>Clostridia</taxon>
        <taxon>Lachnospirales</taxon>
        <taxon>Lachnospiraceae</taxon>
        <taxon>Anaerostipes</taxon>
    </lineage>
</organism>
<name>A0ABV1IXZ6_9FIRM</name>
<proteinExistence type="predicted"/>
<evidence type="ECO:0000313" key="4">
    <source>
        <dbReference type="Proteomes" id="UP001482154"/>
    </source>
</evidence>
<protein>
    <submittedName>
        <fullName evidence="3">M56 family metallopeptidase</fullName>
    </submittedName>
</protein>
<evidence type="ECO:0000256" key="1">
    <source>
        <dbReference type="SAM" id="Phobius"/>
    </source>
</evidence>
<dbReference type="RefSeq" id="WP_349111350.1">
    <property type="nucleotide sequence ID" value="NZ_JBBNIN010000038.1"/>
</dbReference>
<keyword evidence="1" id="KW-1133">Transmembrane helix</keyword>
<evidence type="ECO:0000259" key="2">
    <source>
        <dbReference type="Pfam" id="PF05569"/>
    </source>
</evidence>
<accession>A0ABV1IXZ6</accession>
<feature type="transmembrane region" description="Helical" evidence="1">
    <location>
        <begin position="81"/>
        <end position="107"/>
    </location>
</feature>
<dbReference type="InterPro" id="IPR052173">
    <property type="entry name" value="Beta-lactam_resp_regulator"/>
</dbReference>
<keyword evidence="1" id="KW-0472">Membrane</keyword>
<dbReference type="InterPro" id="IPR008756">
    <property type="entry name" value="Peptidase_M56"/>
</dbReference>